<feature type="compositionally biased region" description="Acidic residues" evidence="1">
    <location>
        <begin position="299"/>
        <end position="310"/>
    </location>
</feature>
<feature type="compositionally biased region" description="Acidic residues" evidence="1">
    <location>
        <begin position="336"/>
        <end position="360"/>
    </location>
</feature>
<gene>
    <name evidence="2" type="ORF">BDW02DRAFT_603541</name>
</gene>
<feature type="region of interest" description="Disordered" evidence="1">
    <location>
        <begin position="218"/>
        <end position="250"/>
    </location>
</feature>
<feature type="region of interest" description="Disordered" evidence="1">
    <location>
        <begin position="322"/>
        <end position="366"/>
    </location>
</feature>
<feature type="compositionally biased region" description="Polar residues" evidence="1">
    <location>
        <begin position="235"/>
        <end position="249"/>
    </location>
</feature>
<evidence type="ECO:0000256" key="1">
    <source>
        <dbReference type="SAM" id="MobiDB-lite"/>
    </source>
</evidence>
<name>A0A6A5JWQ9_9PLEO</name>
<accession>A0A6A5JWQ9</accession>
<evidence type="ECO:0000313" key="3">
    <source>
        <dbReference type="Proteomes" id="UP000800040"/>
    </source>
</evidence>
<feature type="compositionally biased region" description="Polar residues" evidence="1">
    <location>
        <begin position="133"/>
        <end position="143"/>
    </location>
</feature>
<feature type="region of interest" description="Disordered" evidence="1">
    <location>
        <begin position="119"/>
        <end position="143"/>
    </location>
</feature>
<proteinExistence type="predicted"/>
<dbReference type="OrthoDB" id="3675232at2759"/>
<dbReference type="AlphaFoldDB" id="A0A6A5JWQ9"/>
<protein>
    <submittedName>
        <fullName evidence="2">Uncharacterized protein</fullName>
    </submittedName>
</protein>
<evidence type="ECO:0000313" key="2">
    <source>
        <dbReference type="EMBL" id="KAF1828291.1"/>
    </source>
</evidence>
<dbReference type="EMBL" id="ML975581">
    <property type="protein sequence ID" value="KAF1828291.1"/>
    <property type="molecule type" value="Genomic_DNA"/>
</dbReference>
<reference evidence="2" key="1">
    <citation type="submission" date="2020-01" db="EMBL/GenBank/DDBJ databases">
        <authorList>
            <consortium name="DOE Joint Genome Institute"/>
            <person name="Haridas S."/>
            <person name="Albert R."/>
            <person name="Binder M."/>
            <person name="Bloem J."/>
            <person name="Labutti K."/>
            <person name="Salamov A."/>
            <person name="Andreopoulos B."/>
            <person name="Baker S.E."/>
            <person name="Barry K."/>
            <person name="Bills G."/>
            <person name="Bluhm B.H."/>
            <person name="Cannon C."/>
            <person name="Castanera R."/>
            <person name="Culley D.E."/>
            <person name="Daum C."/>
            <person name="Ezra D."/>
            <person name="Gonzalez J.B."/>
            <person name="Henrissat B."/>
            <person name="Kuo A."/>
            <person name="Liang C."/>
            <person name="Lipzen A."/>
            <person name="Lutzoni F."/>
            <person name="Magnuson J."/>
            <person name="Mondo S."/>
            <person name="Nolan M."/>
            <person name="Ohm R."/>
            <person name="Pangilinan J."/>
            <person name="Park H.-J."/>
            <person name="Ramirez L."/>
            <person name="Alfaro M."/>
            <person name="Sun H."/>
            <person name="Tritt A."/>
            <person name="Yoshinaga Y."/>
            <person name="Zwiers L.-H."/>
            <person name="Turgeon B.G."/>
            <person name="Goodwin S.B."/>
            <person name="Spatafora J.W."/>
            <person name="Crous P.W."/>
            <person name="Grigoriev I.V."/>
        </authorList>
    </citation>
    <scope>NUCLEOTIDE SEQUENCE</scope>
    <source>
        <strain evidence="2">P77</strain>
    </source>
</reference>
<sequence length="556" mass="62139">MSLLPKNNAFGPFSPSWNLPFPTGNLTAAEIVAYLPHWLKSIDVADRFISHGGRAITIAAMINEFRDQPSGAPFKANSVMIMIQYSMRRAGYNDWSIGTHSDHRELIARPEDDLDVKHFRTPRTTHPKDVRTLTPQKASQNQEAEPIEFKDLAIHVKEHPSGADALDLARCVQYAVEHEDEEWIFPTDFEQLTIHLGGPAPVTHAHYDRQVFARRENYISSPAKSTPGKARTPTKKPTPQSKVKTSRSNMRARVAEVIAGALSGSSTPQQRVAESLGRVELGSKRRSSRLVGKKLNFGEDSEFDNADGDFGDSPFSTPVKKRKLNQAAATANDSDFQVDESEPDDDVPAAEDASDTEEIESPSTAVRGRLAARKARFHIKASFVPERTPPKPKAPKVGVSTQKGKQPQKDIPAYMTSTYDPEVMDAARAFSSRKPLFIQPPVLSANRLKIDNLSVYLYSLPPHTSLAEMYASAFSSTRFNGPRRHAPFRELHMLSDPDPMDISDWAENIRWAKEQWSVFGTVWTEYDYFLDCISEHRRAFGWVSEEAVRAGMGAHR</sequence>
<feature type="region of interest" description="Disordered" evidence="1">
    <location>
        <begin position="381"/>
        <end position="412"/>
    </location>
</feature>
<feature type="region of interest" description="Disordered" evidence="1">
    <location>
        <begin position="298"/>
        <end position="317"/>
    </location>
</feature>
<organism evidence="2 3">
    <name type="scientific">Decorospora gaudefroyi</name>
    <dbReference type="NCBI Taxonomy" id="184978"/>
    <lineage>
        <taxon>Eukaryota</taxon>
        <taxon>Fungi</taxon>
        <taxon>Dikarya</taxon>
        <taxon>Ascomycota</taxon>
        <taxon>Pezizomycotina</taxon>
        <taxon>Dothideomycetes</taxon>
        <taxon>Pleosporomycetidae</taxon>
        <taxon>Pleosporales</taxon>
        <taxon>Pleosporineae</taxon>
        <taxon>Pleosporaceae</taxon>
        <taxon>Decorospora</taxon>
    </lineage>
</organism>
<dbReference type="Proteomes" id="UP000800040">
    <property type="component" value="Unassembled WGS sequence"/>
</dbReference>
<keyword evidence="3" id="KW-1185">Reference proteome</keyword>